<gene>
    <name evidence="4" type="ORF">OsI_12412</name>
</gene>
<proteinExistence type="predicted"/>
<evidence type="ECO:0000256" key="2">
    <source>
        <dbReference type="SAM" id="MobiDB-lite"/>
    </source>
</evidence>
<protein>
    <recommendedName>
        <fullName evidence="3">CCHC-type domain-containing protein</fullName>
    </recommendedName>
</protein>
<feature type="region of interest" description="Disordered" evidence="2">
    <location>
        <begin position="535"/>
        <end position="697"/>
    </location>
</feature>
<feature type="compositionally biased region" description="Low complexity" evidence="2">
    <location>
        <begin position="93"/>
        <end position="107"/>
    </location>
</feature>
<dbReference type="InterPro" id="IPR001878">
    <property type="entry name" value="Znf_CCHC"/>
</dbReference>
<dbReference type="OMA" id="NQQLMAN"/>
<feature type="region of interest" description="Disordered" evidence="2">
    <location>
        <begin position="325"/>
        <end position="366"/>
    </location>
</feature>
<dbReference type="PANTHER" id="PTHR33325:SF11">
    <property type="entry name" value="COLD SHOCK DOMAIN-CONTAINING PROTEIN 4-LIKE"/>
    <property type="match status" value="1"/>
</dbReference>
<reference evidence="4 5" key="1">
    <citation type="journal article" date="2005" name="PLoS Biol.">
        <title>The genomes of Oryza sativa: a history of duplications.</title>
        <authorList>
            <person name="Yu J."/>
            <person name="Wang J."/>
            <person name="Lin W."/>
            <person name="Li S."/>
            <person name="Li H."/>
            <person name="Zhou J."/>
            <person name="Ni P."/>
            <person name="Dong W."/>
            <person name="Hu S."/>
            <person name="Zeng C."/>
            <person name="Zhang J."/>
            <person name="Zhang Y."/>
            <person name="Li R."/>
            <person name="Xu Z."/>
            <person name="Li S."/>
            <person name="Li X."/>
            <person name="Zheng H."/>
            <person name="Cong L."/>
            <person name="Lin L."/>
            <person name="Yin J."/>
            <person name="Geng J."/>
            <person name="Li G."/>
            <person name="Shi J."/>
            <person name="Liu J."/>
            <person name="Lv H."/>
            <person name="Li J."/>
            <person name="Wang J."/>
            <person name="Deng Y."/>
            <person name="Ran L."/>
            <person name="Shi X."/>
            <person name="Wang X."/>
            <person name="Wu Q."/>
            <person name="Li C."/>
            <person name="Ren X."/>
            <person name="Wang J."/>
            <person name="Wang X."/>
            <person name="Li D."/>
            <person name="Liu D."/>
            <person name="Zhang X."/>
            <person name="Ji Z."/>
            <person name="Zhao W."/>
            <person name="Sun Y."/>
            <person name="Zhang Z."/>
            <person name="Bao J."/>
            <person name="Han Y."/>
            <person name="Dong L."/>
            <person name="Ji J."/>
            <person name="Chen P."/>
            <person name="Wu S."/>
            <person name="Liu J."/>
            <person name="Xiao Y."/>
            <person name="Bu D."/>
            <person name="Tan J."/>
            <person name="Yang L."/>
            <person name="Ye C."/>
            <person name="Zhang J."/>
            <person name="Xu J."/>
            <person name="Zhou Y."/>
            <person name="Yu Y."/>
            <person name="Zhang B."/>
            <person name="Zhuang S."/>
            <person name="Wei H."/>
            <person name="Liu B."/>
            <person name="Lei M."/>
            <person name="Yu H."/>
            <person name="Li Y."/>
            <person name="Xu H."/>
            <person name="Wei S."/>
            <person name="He X."/>
            <person name="Fang L."/>
            <person name="Zhang Z."/>
            <person name="Zhang Y."/>
            <person name="Huang X."/>
            <person name="Su Z."/>
            <person name="Tong W."/>
            <person name="Li J."/>
            <person name="Tong Z."/>
            <person name="Li S."/>
            <person name="Ye J."/>
            <person name="Wang L."/>
            <person name="Fang L."/>
            <person name="Lei T."/>
            <person name="Chen C."/>
            <person name="Chen H."/>
            <person name="Xu Z."/>
            <person name="Li H."/>
            <person name="Huang H."/>
            <person name="Zhang F."/>
            <person name="Xu H."/>
            <person name="Li N."/>
            <person name="Zhao C."/>
            <person name="Li S."/>
            <person name="Dong L."/>
            <person name="Huang Y."/>
            <person name="Li L."/>
            <person name="Xi Y."/>
            <person name="Qi Q."/>
            <person name="Li W."/>
            <person name="Zhang B."/>
            <person name="Hu W."/>
            <person name="Zhang Y."/>
            <person name="Tian X."/>
            <person name="Jiao Y."/>
            <person name="Liang X."/>
            <person name="Jin J."/>
            <person name="Gao L."/>
            <person name="Zheng W."/>
            <person name="Hao B."/>
            <person name="Liu S."/>
            <person name="Wang W."/>
            <person name="Yuan L."/>
            <person name="Cao M."/>
            <person name="McDermott J."/>
            <person name="Samudrala R."/>
            <person name="Wang J."/>
            <person name="Wong G.K."/>
            <person name="Yang H."/>
        </authorList>
    </citation>
    <scope>NUCLEOTIDE SEQUENCE [LARGE SCALE GENOMIC DNA]</scope>
    <source>
        <strain evidence="5">cv. 93-11</strain>
    </source>
</reference>
<feature type="region of interest" description="Disordered" evidence="2">
    <location>
        <begin position="471"/>
        <end position="523"/>
    </location>
</feature>
<feature type="compositionally biased region" description="Polar residues" evidence="2">
    <location>
        <begin position="654"/>
        <end position="663"/>
    </location>
</feature>
<evidence type="ECO:0000313" key="5">
    <source>
        <dbReference type="Proteomes" id="UP000007015"/>
    </source>
</evidence>
<dbReference type="STRING" id="39946.A2XJ00"/>
<feature type="region of interest" description="Disordered" evidence="2">
    <location>
        <begin position="93"/>
        <end position="112"/>
    </location>
</feature>
<keyword evidence="5" id="KW-1185">Reference proteome</keyword>
<dbReference type="PROSITE" id="PS50158">
    <property type="entry name" value="ZF_CCHC"/>
    <property type="match status" value="1"/>
</dbReference>
<accession>A2XJ00</accession>
<name>A2XJ00_ORYSI</name>
<evidence type="ECO:0000259" key="3">
    <source>
        <dbReference type="PROSITE" id="PS50158"/>
    </source>
</evidence>
<dbReference type="AlphaFoldDB" id="A2XJ00"/>
<dbReference type="Proteomes" id="UP000007015">
    <property type="component" value="Chromosome 3"/>
</dbReference>
<evidence type="ECO:0000313" key="4">
    <source>
        <dbReference type="EMBL" id="EAY90810.1"/>
    </source>
</evidence>
<dbReference type="HOGENOM" id="CLU_407350_0_0_1"/>
<feature type="compositionally biased region" description="Low complexity" evidence="2">
    <location>
        <begin position="676"/>
        <end position="687"/>
    </location>
</feature>
<feature type="compositionally biased region" description="Low complexity" evidence="2">
    <location>
        <begin position="614"/>
        <end position="634"/>
    </location>
</feature>
<dbReference type="EMBL" id="CM000128">
    <property type="protein sequence ID" value="EAY90810.1"/>
    <property type="molecule type" value="Genomic_DNA"/>
</dbReference>
<dbReference type="PANTHER" id="PTHR33325">
    <property type="entry name" value="ZINC FINGER, CCHC-TYPE-RELATED"/>
    <property type="match status" value="1"/>
</dbReference>
<keyword evidence="1" id="KW-0479">Metal-binding</keyword>
<dbReference type="GO" id="GO:0003676">
    <property type="term" value="F:nucleic acid binding"/>
    <property type="evidence" value="ECO:0007669"/>
    <property type="project" value="InterPro"/>
</dbReference>
<feature type="domain" description="CCHC-type" evidence="3">
    <location>
        <begin position="707"/>
        <end position="721"/>
    </location>
</feature>
<organism evidence="4 5">
    <name type="scientific">Oryza sativa subsp. indica</name>
    <name type="common">Rice</name>
    <dbReference type="NCBI Taxonomy" id="39946"/>
    <lineage>
        <taxon>Eukaryota</taxon>
        <taxon>Viridiplantae</taxon>
        <taxon>Streptophyta</taxon>
        <taxon>Embryophyta</taxon>
        <taxon>Tracheophyta</taxon>
        <taxon>Spermatophyta</taxon>
        <taxon>Magnoliopsida</taxon>
        <taxon>Liliopsida</taxon>
        <taxon>Poales</taxon>
        <taxon>Poaceae</taxon>
        <taxon>BOP clade</taxon>
        <taxon>Oryzoideae</taxon>
        <taxon>Oryzeae</taxon>
        <taxon>Oryzinae</taxon>
        <taxon>Oryza</taxon>
        <taxon>Oryza sativa</taxon>
    </lineage>
</organism>
<dbReference type="GO" id="GO:0008270">
    <property type="term" value="F:zinc ion binding"/>
    <property type="evidence" value="ECO:0007669"/>
    <property type="project" value="UniProtKB-KW"/>
</dbReference>
<keyword evidence="1" id="KW-0862">Zinc</keyword>
<dbReference type="Gramene" id="BGIOSGA013031-TA">
    <property type="protein sequence ID" value="BGIOSGA013031-PA"/>
    <property type="gene ID" value="BGIOSGA013031"/>
</dbReference>
<sequence length="754" mass="79097">MEIMQQLAAAATATATATATPLCLPEPPPTAMTTAQVEAAIATLHGKKQGLREAYDSLVLHSPIPLPFRWSDLDSHLSSLQSSIHARFSQLQALQASRPAPPAAAAASHDEDVEMEDVQEQGEDEVMAPPSTVQVKEEPVEAAACASNTAGERAGVGQDGFVRPGGMAAAKMASPSKVQVKEEPVEVSPSPPAGATGLTAAACASMDAPRLTDVCKRAGGGGGQGLCARNGSGTAQSPPIPSCPVLQKQHTAGAPNGSHPVLRQHAANAMNAGHSAAFRPQQHMGKPRDTCDLRKAAAPNTGDRLPLQWRQQRVHANLTCPLPPPVVAGSSSSPPQQRVGVFPSPTPQIVGSSPPPPSQARVGEANVTNPSRQQFTASAPHAGDGQLQKRPPWQRLQRVGVANPMNAGDLPPQKPHFTANARNAGVHPFQEQQQPPPVAKPTDAAAGDLLPQQKQLMANAPNAGEHLLPEQQKQQPVTAAKPANAPPLQHAANATNPAVLRRQRQRQWVRLRPPTATNLPQTKQEQHHLFMADDGANARNPLSPPPPCGMAKPPNSGDPLTDQNNQQLMANTHSAPTPVSTPLVASNQSESSAMTTTTTTTTNSNQNSGGGRTGPQPVAAGAAPNPAGNQQQGQRKGGANRRGGRGQGNKNNNVANTNISNMSKVIGKGNKGQGNGNPQLNKNGNPQFNKNVPGDHHQKNKNAGQLCYRCGCRGHWSRICRTPEHLVKLYQQDRKAKLQAGANTNTVYVGAMTD</sequence>
<keyword evidence="1" id="KW-0863">Zinc-finger</keyword>
<feature type="compositionally biased region" description="Polar residues" evidence="2">
    <location>
        <begin position="561"/>
        <end position="594"/>
    </location>
</feature>
<evidence type="ECO:0000256" key="1">
    <source>
        <dbReference type="PROSITE-ProRule" id="PRU00047"/>
    </source>
</evidence>